<proteinExistence type="inferred from homology"/>
<comment type="similarity">
    <text evidence="5">Belongs to the YicC/YloC family.</text>
</comment>
<dbReference type="STRING" id="1679444.PYTT_1794"/>
<dbReference type="InterPro" id="IPR013527">
    <property type="entry name" value="YicC-like_N"/>
</dbReference>
<protein>
    <submittedName>
        <fullName evidence="8">Tigr00255: tigr00255 family protein</fullName>
    </submittedName>
</protein>
<evidence type="ECO:0000256" key="2">
    <source>
        <dbReference type="ARBA" id="ARBA00022722"/>
    </source>
</evidence>
<feature type="domain" description="Endoribonuclease YicC-like N-terminal" evidence="6">
    <location>
        <begin position="1"/>
        <end position="153"/>
    </location>
</feature>
<dbReference type="EMBL" id="LT629973">
    <property type="protein sequence ID" value="SEH92859.1"/>
    <property type="molecule type" value="Genomic_DNA"/>
</dbReference>
<dbReference type="PANTHER" id="PTHR30636:SF3">
    <property type="entry name" value="UPF0701 PROTEIN YICC"/>
    <property type="match status" value="1"/>
</dbReference>
<dbReference type="AlphaFoldDB" id="A0A1H6M4G9"/>
<gene>
    <name evidence="8" type="ORF">PYTT_1794</name>
</gene>
<dbReference type="Pfam" id="PF03755">
    <property type="entry name" value="YicC-like_N"/>
    <property type="match status" value="1"/>
</dbReference>
<dbReference type="InterPro" id="IPR005229">
    <property type="entry name" value="YicC/YloC-like"/>
</dbReference>
<keyword evidence="2" id="KW-0540">Nuclease</keyword>
<dbReference type="InterPro" id="IPR013551">
    <property type="entry name" value="YicC-like_C"/>
</dbReference>
<name>A0A1H6M4G9_9BACT</name>
<dbReference type="Proteomes" id="UP000176204">
    <property type="component" value="Chromosome I"/>
</dbReference>
<reference evidence="9" key="1">
    <citation type="submission" date="2016-09" db="EMBL/GenBank/DDBJ databases">
        <authorList>
            <person name="Koehorst J."/>
        </authorList>
    </citation>
    <scope>NUCLEOTIDE SEQUENCE [LARGE SCALE GENOMIC DNA]</scope>
</reference>
<evidence type="ECO:0000313" key="9">
    <source>
        <dbReference type="Proteomes" id="UP000176204"/>
    </source>
</evidence>
<dbReference type="NCBIfam" id="TIGR00255">
    <property type="entry name" value="YicC/YloC family endoribonuclease"/>
    <property type="match status" value="1"/>
</dbReference>
<dbReference type="PANTHER" id="PTHR30636">
    <property type="entry name" value="UPF0701 PROTEIN YICC"/>
    <property type="match status" value="1"/>
</dbReference>
<dbReference type="KEGG" id="agl:PYTT_1794"/>
<dbReference type="Pfam" id="PF08340">
    <property type="entry name" value="YicC-like_C"/>
    <property type="match status" value="1"/>
</dbReference>
<keyword evidence="4" id="KW-0378">Hydrolase</keyword>
<keyword evidence="3" id="KW-0255">Endonuclease</keyword>
<evidence type="ECO:0000256" key="5">
    <source>
        <dbReference type="ARBA" id="ARBA00035648"/>
    </source>
</evidence>
<evidence type="ECO:0000256" key="1">
    <source>
        <dbReference type="ARBA" id="ARBA00001968"/>
    </source>
</evidence>
<feature type="domain" description="Endoribonuclease YicC-like C-terminal" evidence="7">
    <location>
        <begin position="174"/>
        <end position="289"/>
    </location>
</feature>
<keyword evidence="9" id="KW-1185">Reference proteome</keyword>
<evidence type="ECO:0000259" key="6">
    <source>
        <dbReference type="Pfam" id="PF03755"/>
    </source>
</evidence>
<evidence type="ECO:0000259" key="7">
    <source>
        <dbReference type="Pfam" id="PF08340"/>
    </source>
</evidence>
<evidence type="ECO:0000256" key="3">
    <source>
        <dbReference type="ARBA" id="ARBA00022759"/>
    </source>
</evidence>
<evidence type="ECO:0000256" key="4">
    <source>
        <dbReference type="ARBA" id="ARBA00022801"/>
    </source>
</evidence>
<comment type="cofactor">
    <cofactor evidence="1">
        <name>a divalent metal cation</name>
        <dbReference type="ChEBI" id="CHEBI:60240"/>
    </cofactor>
</comment>
<dbReference type="GO" id="GO:0016787">
    <property type="term" value="F:hydrolase activity"/>
    <property type="evidence" value="ECO:0007669"/>
    <property type="project" value="UniProtKB-KW"/>
</dbReference>
<sequence>MTGFGAASAQCGHRTLRVEVSGVNRKQAEVAVSLPRVWAELETQVRAAVLEAVSRGRVNVSISFQSVPGSCGELRLDEEKLMLLDAKLRRVQELCGGEKAALTLEGLSRFGVLEAESEDAVSAEEAWVAISPALDEALAAFVAMRRCEGESLKADLLGKIGTLRALRLAMLEQASGVAGRHRETLMKRLEEAGLPLALDDERIVKEIALFADRCDVSEESVRLSSHFDQFEALCDSEEPVGRPLDFLCQEIFRELNTTGSKANDAGLAQLIVTAKTELEKVREQVQNIE</sequence>
<organism evidence="8 9">
    <name type="scientific">Akkermansia glycaniphila</name>
    <dbReference type="NCBI Taxonomy" id="1679444"/>
    <lineage>
        <taxon>Bacteria</taxon>
        <taxon>Pseudomonadati</taxon>
        <taxon>Verrucomicrobiota</taxon>
        <taxon>Verrucomicrobiia</taxon>
        <taxon>Verrucomicrobiales</taxon>
        <taxon>Akkermansiaceae</taxon>
        <taxon>Akkermansia</taxon>
    </lineage>
</organism>
<evidence type="ECO:0000313" key="8">
    <source>
        <dbReference type="EMBL" id="SEH92859.1"/>
    </source>
</evidence>
<accession>A0A1H6M4G9</accession>
<dbReference type="GO" id="GO:0004521">
    <property type="term" value="F:RNA endonuclease activity"/>
    <property type="evidence" value="ECO:0007669"/>
    <property type="project" value="InterPro"/>
</dbReference>